<dbReference type="Gene3D" id="3.40.1280.10">
    <property type="match status" value="1"/>
</dbReference>
<evidence type="ECO:0000256" key="9">
    <source>
        <dbReference type="ARBA" id="ARBA00047944"/>
    </source>
</evidence>
<evidence type="ECO:0000313" key="13">
    <source>
        <dbReference type="EMBL" id="MBO8454241.1"/>
    </source>
</evidence>
<proteinExistence type="inferred from homology"/>
<keyword evidence="7 10" id="KW-0949">S-adenosyl-L-methionine</keyword>
<gene>
    <name evidence="13" type="ORF">IAC07_05915</name>
</gene>
<dbReference type="SUPFAM" id="SSF88697">
    <property type="entry name" value="PUA domain-like"/>
    <property type="match status" value="1"/>
</dbReference>
<dbReference type="GO" id="GO:0070042">
    <property type="term" value="F:rRNA (uridine-N3-)-methyltransferase activity"/>
    <property type="evidence" value="ECO:0007669"/>
    <property type="project" value="TreeGrafter"/>
</dbReference>
<keyword evidence="3 10" id="KW-0963">Cytoplasm</keyword>
<reference evidence="13" key="1">
    <citation type="submission" date="2020-10" db="EMBL/GenBank/DDBJ databases">
        <authorList>
            <person name="Gilroy R."/>
        </authorList>
    </citation>
    <scope>NUCLEOTIDE SEQUENCE</scope>
    <source>
        <strain evidence="13">F1-3629</strain>
    </source>
</reference>
<feature type="domain" description="Ribosomal RNA small subunit methyltransferase E methyltransferase" evidence="11">
    <location>
        <begin position="79"/>
        <end position="159"/>
    </location>
</feature>
<protein>
    <recommendedName>
        <fullName evidence="10">Ribosomal RNA small subunit methyltransferase E</fullName>
        <ecNumber evidence="10">2.1.1.193</ecNumber>
    </recommendedName>
</protein>
<dbReference type="Gene3D" id="2.40.240.20">
    <property type="entry name" value="Hypothetical PUA domain-like, domain 1"/>
    <property type="match status" value="1"/>
</dbReference>
<evidence type="ECO:0000256" key="4">
    <source>
        <dbReference type="ARBA" id="ARBA00022552"/>
    </source>
</evidence>
<organism evidence="13 14">
    <name type="scientific">Candidatus Cryptobacteroides gallistercoris</name>
    <dbReference type="NCBI Taxonomy" id="2840765"/>
    <lineage>
        <taxon>Bacteria</taxon>
        <taxon>Pseudomonadati</taxon>
        <taxon>Bacteroidota</taxon>
        <taxon>Bacteroidia</taxon>
        <taxon>Bacteroidales</taxon>
        <taxon>Candidatus Cryptobacteroides</taxon>
    </lineage>
</organism>
<dbReference type="Pfam" id="PF20260">
    <property type="entry name" value="PUA_4"/>
    <property type="match status" value="1"/>
</dbReference>
<dbReference type="InterPro" id="IPR029026">
    <property type="entry name" value="tRNA_m1G_MTases_N"/>
</dbReference>
<feature type="domain" description="Ribosomal RNA small subunit methyltransferase E methyltransferase" evidence="11">
    <location>
        <begin position="192"/>
        <end position="269"/>
    </location>
</feature>
<name>A0A940DN83_9BACT</name>
<comment type="function">
    <text evidence="8 10">Specifically methylates the N3 position of the uracil ring of uridine 1498 (m3U1498) in 16S rRNA. Acts on the fully assembled 30S ribosomal subunit.</text>
</comment>
<dbReference type="InterPro" id="IPR046887">
    <property type="entry name" value="RsmE_PUA-like"/>
</dbReference>
<comment type="similarity">
    <text evidence="2 10">Belongs to the RNA methyltransferase RsmE family.</text>
</comment>
<dbReference type="InterPro" id="IPR006700">
    <property type="entry name" value="RsmE"/>
</dbReference>
<keyword evidence="5 10" id="KW-0489">Methyltransferase</keyword>
<reference evidence="13" key="2">
    <citation type="journal article" date="2021" name="PeerJ">
        <title>Extensive microbial diversity within the chicken gut microbiome revealed by metagenomics and culture.</title>
        <authorList>
            <person name="Gilroy R."/>
            <person name="Ravi A."/>
            <person name="Getino M."/>
            <person name="Pursley I."/>
            <person name="Horton D.L."/>
            <person name="Alikhan N.F."/>
            <person name="Baker D."/>
            <person name="Gharbi K."/>
            <person name="Hall N."/>
            <person name="Watson M."/>
            <person name="Adriaenssens E.M."/>
            <person name="Foster-Nyarko E."/>
            <person name="Jarju S."/>
            <person name="Secka A."/>
            <person name="Antonio M."/>
            <person name="Oren A."/>
            <person name="Chaudhuri R.R."/>
            <person name="La Ragione R."/>
            <person name="Hildebrand F."/>
            <person name="Pallen M.J."/>
        </authorList>
    </citation>
    <scope>NUCLEOTIDE SEQUENCE</scope>
    <source>
        <strain evidence="13">F1-3629</strain>
    </source>
</reference>
<dbReference type="PANTHER" id="PTHR30027">
    <property type="entry name" value="RIBOSOMAL RNA SMALL SUBUNIT METHYLTRANSFERASE E"/>
    <property type="match status" value="1"/>
</dbReference>
<evidence type="ECO:0000256" key="7">
    <source>
        <dbReference type="ARBA" id="ARBA00022691"/>
    </source>
</evidence>
<dbReference type="InterPro" id="IPR046886">
    <property type="entry name" value="RsmE_MTase_dom"/>
</dbReference>
<evidence type="ECO:0000256" key="10">
    <source>
        <dbReference type="PIRNR" id="PIRNR015601"/>
    </source>
</evidence>
<evidence type="ECO:0000256" key="6">
    <source>
        <dbReference type="ARBA" id="ARBA00022679"/>
    </source>
</evidence>
<evidence type="ECO:0000256" key="3">
    <source>
        <dbReference type="ARBA" id="ARBA00022490"/>
    </source>
</evidence>
<dbReference type="GO" id="GO:0005737">
    <property type="term" value="C:cytoplasm"/>
    <property type="evidence" value="ECO:0007669"/>
    <property type="project" value="UniProtKB-SubCell"/>
</dbReference>
<dbReference type="EMBL" id="JADIMJ010000087">
    <property type="protein sequence ID" value="MBO8454241.1"/>
    <property type="molecule type" value="Genomic_DNA"/>
</dbReference>
<keyword evidence="6 10" id="KW-0808">Transferase</keyword>
<dbReference type="PIRSF" id="PIRSF015601">
    <property type="entry name" value="MTase_slr0722"/>
    <property type="match status" value="1"/>
</dbReference>
<accession>A0A940DN83</accession>
<dbReference type="PANTHER" id="PTHR30027:SF3">
    <property type="entry name" value="16S RRNA (URACIL(1498)-N(3))-METHYLTRANSFERASE"/>
    <property type="match status" value="1"/>
</dbReference>
<evidence type="ECO:0000259" key="11">
    <source>
        <dbReference type="Pfam" id="PF04452"/>
    </source>
</evidence>
<evidence type="ECO:0000256" key="1">
    <source>
        <dbReference type="ARBA" id="ARBA00004496"/>
    </source>
</evidence>
<dbReference type="InterPro" id="IPR015947">
    <property type="entry name" value="PUA-like_sf"/>
</dbReference>
<dbReference type="AlphaFoldDB" id="A0A940DN83"/>
<dbReference type="InterPro" id="IPR029028">
    <property type="entry name" value="Alpha/beta_knot_MTases"/>
</dbReference>
<comment type="catalytic activity">
    <reaction evidence="9 10">
        <text>uridine(1498) in 16S rRNA + S-adenosyl-L-methionine = N(3)-methyluridine(1498) in 16S rRNA + S-adenosyl-L-homocysteine + H(+)</text>
        <dbReference type="Rhea" id="RHEA:42920"/>
        <dbReference type="Rhea" id="RHEA-COMP:10283"/>
        <dbReference type="Rhea" id="RHEA-COMP:10284"/>
        <dbReference type="ChEBI" id="CHEBI:15378"/>
        <dbReference type="ChEBI" id="CHEBI:57856"/>
        <dbReference type="ChEBI" id="CHEBI:59789"/>
        <dbReference type="ChEBI" id="CHEBI:65315"/>
        <dbReference type="ChEBI" id="CHEBI:74502"/>
        <dbReference type="EC" id="2.1.1.193"/>
    </reaction>
</comment>
<dbReference type="SUPFAM" id="SSF75217">
    <property type="entry name" value="alpha/beta knot"/>
    <property type="match status" value="1"/>
</dbReference>
<dbReference type="Proteomes" id="UP000771749">
    <property type="component" value="Unassembled WGS sequence"/>
</dbReference>
<dbReference type="GO" id="GO:0070475">
    <property type="term" value="P:rRNA base methylation"/>
    <property type="evidence" value="ECO:0007669"/>
    <property type="project" value="TreeGrafter"/>
</dbReference>
<feature type="domain" description="Ribosomal RNA small subunit methyltransferase E PUA-like" evidence="12">
    <location>
        <begin position="23"/>
        <end position="69"/>
    </location>
</feature>
<comment type="caution">
    <text evidence="13">The sequence shown here is derived from an EMBL/GenBank/DDBJ whole genome shotgun (WGS) entry which is preliminary data.</text>
</comment>
<evidence type="ECO:0000256" key="8">
    <source>
        <dbReference type="ARBA" id="ARBA00025699"/>
    </source>
</evidence>
<keyword evidence="4 10" id="KW-0698">rRNA processing</keyword>
<dbReference type="CDD" id="cd18084">
    <property type="entry name" value="RsmE-like"/>
    <property type="match status" value="1"/>
</dbReference>
<dbReference type="Pfam" id="PF04452">
    <property type="entry name" value="Methyltrans_RNA"/>
    <property type="match status" value="2"/>
</dbReference>
<dbReference type="NCBIfam" id="TIGR00046">
    <property type="entry name" value="RsmE family RNA methyltransferase"/>
    <property type="match status" value="1"/>
</dbReference>
<sequence length="275" mass="30388">MEIFYSPGTEGSRCETESGRCILTGDEAAHCVKVLRHKTGDIISVINGKGTMYSCRILSASPKCVEADILSAEENWGTHPYRLHLAVAPTKNADRYEWFAEKACEIGVDEITPVIGRHSERKVFKTARIEKILISAAKQSLKGSVPSVNAPVSVSDFILKYGMPEPAGNNMQDGKNLPDGQNMQDGQNLQDGHLRLMAYCFEDESRPRISVRQALEEFNGSEVTVMIGPEGDFSREEAELAVRHGFIPVHLGPSRLRTETAAVTAAEAVYFRWMD</sequence>
<dbReference type="EC" id="2.1.1.193" evidence="10"/>
<evidence type="ECO:0000256" key="5">
    <source>
        <dbReference type="ARBA" id="ARBA00022603"/>
    </source>
</evidence>
<evidence type="ECO:0000256" key="2">
    <source>
        <dbReference type="ARBA" id="ARBA00005528"/>
    </source>
</evidence>
<comment type="subcellular location">
    <subcellularLocation>
        <location evidence="1 10">Cytoplasm</location>
    </subcellularLocation>
</comment>
<evidence type="ECO:0000313" key="14">
    <source>
        <dbReference type="Proteomes" id="UP000771749"/>
    </source>
</evidence>
<evidence type="ECO:0000259" key="12">
    <source>
        <dbReference type="Pfam" id="PF20260"/>
    </source>
</evidence>